<proteinExistence type="inferred from homology"/>
<dbReference type="PANTHER" id="PTHR34138:SF1">
    <property type="entry name" value="CELL SHAPE-DETERMINING PROTEIN MREC"/>
    <property type="match status" value="1"/>
</dbReference>
<dbReference type="InterPro" id="IPR007221">
    <property type="entry name" value="MreC"/>
</dbReference>
<dbReference type="NCBIfam" id="TIGR00219">
    <property type="entry name" value="mreC"/>
    <property type="match status" value="1"/>
</dbReference>
<comment type="similarity">
    <text evidence="1 5">Belongs to the MreC family.</text>
</comment>
<evidence type="ECO:0000256" key="1">
    <source>
        <dbReference type="ARBA" id="ARBA00009369"/>
    </source>
</evidence>
<evidence type="ECO:0000256" key="3">
    <source>
        <dbReference type="ARBA" id="ARBA00022960"/>
    </source>
</evidence>
<evidence type="ECO:0000313" key="8">
    <source>
        <dbReference type="Proteomes" id="UP000051643"/>
    </source>
</evidence>
<dbReference type="STRING" id="270918.APR42_09720"/>
<feature type="domain" description="Rod shape-determining protein MreC beta-barrel core" evidence="6">
    <location>
        <begin position="110"/>
        <end position="258"/>
    </location>
</feature>
<name>A0A0Q9Z547_9FLAO</name>
<sequence>MQQIFNFLIRNKNNILFLFLLSLAVFFTIQTHSYHKSSFISSANSLTGGIYSWANDFDKYMHLDEYNKRLMEENKQLRNVLTNLNDTISVENYTDTSSFDGTYYFRTARVINNNYAKRNNFLTLNQGKEAGIKSEFGVITSKGVIGIIDRVNNRFSRVISILNSESRINAQLSKTNHFGSLIWNGKNPNIVQLIDVPRQAPVKEGDTIVTGGKSLIFPEGIPIGSIEDFKLDQSESYYTINVKLFNDMTNIGYVYVIENLEREEILELEEQEDEQ</sequence>
<evidence type="ECO:0000256" key="4">
    <source>
        <dbReference type="ARBA" id="ARBA00032089"/>
    </source>
</evidence>
<dbReference type="AlphaFoldDB" id="A0A0Q9Z547"/>
<dbReference type="Gene3D" id="2.40.10.350">
    <property type="entry name" value="Rod shape-determining protein MreC, domain 2"/>
    <property type="match status" value="1"/>
</dbReference>
<keyword evidence="3 5" id="KW-0133">Cell shape</keyword>
<dbReference type="InterPro" id="IPR042175">
    <property type="entry name" value="Cell/Rod_MreC_2"/>
</dbReference>
<evidence type="ECO:0000256" key="2">
    <source>
        <dbReference type="ARBA" id="ARBA00013855"/>
    </source>
</evidence>
<comment type="caution">
    <text evidence="7">The sequence shown here is derived from an EMBL/GenBank/DDBJ whole genome shotgun (WGS) entry which is preliminary data.</text>
</comment>
<accession>A0A0Q9Z547</accession>
<evidence type="ECO:0000256" key="5">
    <source>
        <dbReference type="PIRNR" id="PIRNR038471"/>
    </source>
</evidence>
<dbReference type="Gene3D" id="2.40.10.340">
    <property type="entry name" value="Rod shape-determining protein MreC, domain 1"/>
    <property type="match status" value="1"/>
</dbReference>
<dbReference type="Proteomes" id="UP000051643">
    <property type="component" value="Unassembled WGS sequence"/>
</dbReference>
<reference evidence="7" key="1">
    <citation type="submission" date="2015-10" db="EMBL/GenBank/DDBJ databases">
        <title>Draft genome sequence of Salegentibacter mishustinae KCTC 12263.</title>
        <authorList>
            <person name="Lin W."/>
            <person name="Zheng Q."/>
        </authorList>
    </citation>
    <scope>NUCLEOTIDE SEQUENCE [LARGE SCALE GENOMIC DNA]</scope>
    <source>
        <strain evidence="7">KCTC 12263</strain>
    </source>
</reference>
<evidence type="ECO:0000259" key="6">
    <source>
        <dbReference type="Pfam" id="PF04085"/>
    </source>
</evidence>
<dbReference type="EMBL" id="LKTP01000034">
    <property type="protein sequence ID" value="KRG28011.1"/>
    <property type="molecule type" value="Genomic_DNA"/>
</dbReference>
<dbReference type="InterPro" id="IPR055342">
    <property type="entry name" value="MreC_beta-barrel_core"/>
</dbReference>
<dbReference type="RefSeq" id="WP_057482683.1">
    <property type="nucleotide sequence ID" value="NZ_BMWR01000004.1"/>
</dbReference>
<dbReference type="GO" id="GO:0005886">
    <property type="term" value="C:plasma membrane"/>
    <property type="evidence" value="ECO:0007669"/>
    <property type="project" value="TreeGrafter"/>
</dbReference>
<dbReference type="NCBIfam" id="NF010532">
    <property type="entry name" value="PRK13922.9-3"/>
    <property type="match status" value="1"/>
</dbReference>
<dbReference type="PIRSF" id="PIRSF038471">
    <property type="entry name" value="MreC"/>
    <property type="match status" value="1"/>
</dbReference>
<dbReference type="InterPro" id="IPR042177">
    <property type="entry name" value="Cell/Rod_1"/>
</dbReference>
<dbReference type="OrthoDB" id="9811827at2"/>
<dbReference type="Pfam" id="PF04085">
    <property type="entry name" value="MreC"/>
    <property type="match status" value="1"/>
</dbReference>
<gene>
    <name evidence="7" type="ORF">APR42_09720</name>
</gene>
<organism evidence="7 8">
    <name type="scientific">Salegentibacter mishustinae</name>
    <dbReference type="NCBI Taxonomy" id="270918"/>
    <lineage>
        <taxon>Bacteria</taxon>
        <taxon>Pseudomonadati</taxon>
        <taxon>Bacteroidota</taxon>
        <taxon>Flavobacteriia</taxon>
        <taxon>Flavobacteriales</taxon>
        <taxon>Flavobacteriaceae</taxon>
        <taxon>Salegentibacter</taxon>
    </lineage>
</organism>
<dbReference type="PANTHER" id="PTHR34138">
    <property type="entry name" value="CELL SHAPE-DETERMINING PROTEIN MREC"/>
    <property type="match status" value="1"/>
</dbReference>
<dbReference type="GO" id="GO:0008360">
    <property type="term" value="P:regulation of cell shape"/>
    <property type="evidence" value="ECO:0007669"/>
    <property type="project" value="UniProtKB-KW"/>
</dbReference>
<keyword evidence="8" id="KW-1185">Reference proteome</keyword>
<evidence type="ECO:0000313" key="7">
    <source>
        <dbReference type="EMBL" id="KRG28011.1"/>
    </source>
</evidence>
<comment type="function">
    <text evidence="5">Involved in formation and maintenance of cell shape.</text>
</comment>
<protein>
    <recommendedName>
        <fullName evidence="2 5">Cell shape-determining protein MreC</fullName>
    </recommendedName>
    <alternativeName>
        <fullName evidence="4 5">Cell shape protein MreC</fullName>
    </alternativeName>
</protein>